<dbReference type="EMBL" id="JBHSGB010000012">
    <property type="protein sequence ID" value="MFC4656186.1"/>
    <property type="molecule type" value="Genomic_DNA"/>
</dbReference>
<dbReference type="Proteomes" id="UP001595962">
    <property type="component" value="Unassembled WGS sequence"/>
</dbReference>
<comment type="caution">
    <text evidence="1">The sequence shown here is derived from an EMBL/GenBank/DDBJ whole genome shotgun (WGS) entry which is preliminary data.</text>
</comment>
<accession>A0ABV9JPK1</accession>
<protein>
    <submittedName>
        <fullName evidence="1">Uncharacterized protein</fullName>
    </submittedName>
</protein>
<keyword evidence="2" id="KW-1185">Reference proteome</keyword>
<evidence type="ECO:0000313" key="1">
    <source>
        <dbReference type="EMBL" id="MFC4656186.1"/>
    </source>
</evidence>
<evidence type="ECO:0000313" key="2">
    <source>
        <dbReference type="Proteomes" id="UP001595962"/>
    </source>
</evidence>
<dbReference type="RefSeq" id="WP_377335027.1">
    <property type="nucleotide sequence ID" value="NZ_JBHSGB010000012.1"/>
</dbReference>
<gene>
    <name evidence="1" type="ORF">ACFO3I_14315</name>
</gene>
<sequence>MTVSISAIVAQSNAFASSQLQQFQQFINTSKALQGAIATEQAQSQQLYTQLLQLVNSLQQGAAANGLQPIQILQSDQAYCDALSAETVPASGFNLPKQSLKYMDSFMQQVDQDMNQREHTDE</sequence>
<organism evidence="1 2">
    <name type="scientific">Rheinheimera marina</name>
    <dbReference type="NCBI Taxonomy" id="1774958"/>
    <lineage>
        <taxon>Bacteria</taxon>
        <taxon>Pseudomonadati</taxon>
        <taxon>Pseudomonadota</taxon>
        <taxon>Gammaproteobacteria</taxon>
        <taxon>Chromatiales</taxon>
        <taxon>Chromatiaceae</taxon>
        <taxon>Rheinheimera</taxon>
    </lineage>
</organism>
<name>A0ABV9JPK1_9GAMM</name>
<proteinExistence type="predicted"/>
<reference evidence="2" key="1">
    <citation type="journal article" date="2019" name="Int. J. Syst. Evol. Microbiol.">
        <title>The Global Catalogue of Microorganisms (GCM) 10K type strain sequencing project: providing services to taxonomists for standard genome sequencing and annotation.</title>
        <authorList>
            <consortium name="The Broad Institute Genomics Platform"/>
            <consortium name="The Broad Institute Genome Sequencing Center for Infectious Disease"/>
            <person name="Wu L."/>
            <person name="Ma J."/>
        </authorList>
    </citation>
    <scope>NUCLEOTIDE SEQUENCE [LARGE SCALE GENOMIC DNA]</scope>
    <source>
        <strain evidence="2">DT28</strain>
    </source>
</reference>